<accession>A0A265V0J5</accession>
<feature type="transmembrane region" description="Helical" evidence="1">
    <location>
        <begin position="298"/>
        <end position="321"/>
    </location>
</feature>
<dbReference type="AlphaFoldDB" id="A0A265V0J5"/>
<evidence type="ECO:0000313" key="2">
    <source>
        <dbReference type="EMBL" id="OZV70817.1"/>
    </source>
</evidence>
<evidence type="ECO:0000313" key="3">
    <source>
        <dbReference type="Proteomes" id="UP000216840"/>
    </source>
</evidence>
<feature type="transmembrane region" description="Helical" evidence="1">
    <location>
        <begin position="116"/>
        <end position="137"/>
    </location>
</feature>
<feature type="transmembrane region" description="Helical" evidence="1">
    <location>
        <begin position="358"/>
        <end position="379"/>
    </location>
</feature>
<dbReference type="OrthoDB" id="1313572at2"/>
<organism evidence="2 3">
    <name type="scientific">Winogradskyella aurantia</name>
    <dbReference type="NCBI Taxonomy" id="1915063"/>
    <lineage>
        <taxon>Bacteria</taxon>
        <taxon>Pseudomonadati</taxon>
        <taxon>Bacteroidota</taxon>
        <taxon>Flavobacteriia</taxon>
        <taxon>Flavobacteriales</taxon>
        <taxon>Flavobacteriaceae</taxon>
        <taxon>Winogradskyella</taxon>
    </lineage>
</organism>
<feature type="transmembrane region" description="Helical" evidence="1">
    <location>
        <begin position="225"/>
        <end position="245"/>
    </location>
</feature>
<comment type="caution">
    <text evidence="2">The sequence shown here is derived from an EMBL/GenBank/DDBJ whole genome shotgun (WGS) entry which is preliminary data.</text>
</comment>
<dbReference type="Proteomes" id="UP000216840">
    <property type="component" value="Unassembled WGS sequence"/>
</dbReference>
<dbReference type="EMBL" id="NGJN01000001">
    <property type="protein sequence ID" value="OZV70817.1"/>
    <property type="molecule type" value="Genomic_DNA"/>
</dbReference>
<evidence type="ECO:0000256" key="1">
    <source>
        <dbReference type="SAM" id="Phobius"/>
    </source>
</evidence>
<keyword evidence="1" id="KW-1133">Transmembrane helix</keyword>
<proteinExistence type="predicted"/>
<dbReference type="RefSeq" id="WP_094966892.1">
    <property type="nucleotide sequence ID" value="NZ_NGJN01000001.1"/>
</dbReference>
<evidence type="ECO:0008006" key="4">
    <source>
        <dbReference type="Google" id="ProtNLM"/>
    </source>
</evidence>
<feature type="transmembrane region" description="Helical" evidence="1">
    <location>
        <begin position="257"/>
        <end position="278"/>
    </location>
</feature>
<sequence>MVILSVPYYFFYEEKFSIAEVDEITSMQFWDVLNMYLIANIAFIIGFLIYHKVSTSRIKEVYNRDLNYSLFTKYKIPSYFSKIAYILSFIVIVCYLATYGDMLLQRQEYIPIFDKKFLITIAKVLSLVCSIILGLIYSKNKPLSVVLIITILVFTFGTGSRISFLILMLYFLTIFQMTGNTRANKLRFLLQIILSFVFLSYLISLRQLKEHGVIPYIATLFTEDSQILESIAFNIYYSFVFGLFATARTLSESDPNWYYIYVSVNPLPGSIVGWPDVAKELMITRFMPYTLHGQVFKMGYTFLIVFFFILGVVFSFFEKVIRKYLIRGKKRTAVLFALILALFVFYSFEYHLRSALRYIYYAYFILLVIWFLNMMWKLLPKKVVE</sequence>
<protein>
    <recommendedName>
        <fullName evidence="4">Oligosaccharide repeat unit polymerase</fullName>
    </recommendedName>
</protein>
<feature type="transmembrane region" description="Helical" evidence="1">
    <location>
        <begin position="333"/>
        <end position="352"/>
    </location>
</feature>
<feature type="transmembrane region" description="Helical" evidence="1">
    <location>
        <begin position="32"/>
        <end position="50"/>
    </location>
</feature>
<keyword evidence="3" id="KW-1185">Reference proteome</keyword>
<keyword evidence="1" id="KW-0472">Membrane</keyword>
<feature type="transmembrane region" description="Helical" evidence="1">
    <location>
        <begin position="83"/>
        <end position="104"/>
    </location>
</feature>
<reference evidence="2 3" key="1">
    <citation type="submission" date="2017-05" db="EMBL/GenBank/DDBJ databases">
        <title>The draft genome sequence of Idiomarina salinarum WNB302.</title>
        <authorList>
            <person name="Sun Y."/>
            <person name="Chen B."/>
            <person name="Du Z."/>
        </authorList>
    </citation>
    <scope>NUCLEOTIDE SEQUENCE [LARGE SCALE GENOMIC DNA]</scope>
    <source>
        <strain evidence="2 3">WNB302</strain>
    </source>
</reference>
<feature type="transmembrane region" description="Helical" evidence="1">
    <location>
        <begin position="186"/>
        <end position="205"/>
    </location>
</feature>
<feature type="transmembrane region" description="Helical" evidence="1">
    <location>
        <begin position="143"/>
        <end position="174"/>
    </location>
</feature>
<gene>
    <name evidence="2" type="ORF">CA834_01505</name>
</gene>
<keyword evidence="1" id="KW-0812">Transmembrane</keyword>
<name>A0A265V0J5_9FLAO</name>